<sequence length="90" mass="10238">MAKQITQQKIDELKKLRSSLSSLTSIDYTIGTIVHIKQVLADLDLTSSFSFSITTELNKLEVYRDNYSNFSTTKSIIDHAIDYYSAQLRA</sequence>
<reference evidence="1 2" key="1">
    <citation type="submission" date="2020-04" db="EMBL/GenBank/DDBJ databases">
        <title>Chryseobacterium sp. RJ-7-14 sp. nov., isolated from Jeju soil.</title>
        <authorList>
            <person name="Dahal R.H."/>
            <person name="Chaudhary D.K."/>
        </authorList>
    </citation>
    <scope>NUCLEOTIDE SEQUENCE [LARGE SCALE GENOMIC DNA]</scope>
    <source>
        <strain evidence="1 2">RJ-7-14</strain>
    </source>
</reference>
<evidence type="ECO:0000313" key="2">
    <source>
        <dbReference type="Proteomes" id="UP000552615"/>
    </source>
</evidence>
<protein>
    <submittedName>
        <fullName evidence="1">Uncharacterized protein</fullName>
    </submittedName>
</protein>
<comment type="caution">
    <text evidence="1">The sequence shown here is derived from an EMBL/GenBank/DDBJ whole genome shotgun (WGS) entry which is preliminary data.</text>
</comment>
<evidence type="ECO:0000313" key="1">
    <source>
        <dbReference type="EMBL" id="NML56247.1"/>
    </source>
</evidence>
<dbReference type="RefSeq" id="WP_169229652.1">
    <property type="nucleotide sequence ID" value="NZ_JABBGF010000001.1"/>
</dbReference>
<dbReference type="EMBL" id="JABBGF010000001">
    <property type="protein sequence ID" value="NML56247.1"/>
    <property type="molecule type" value="Genomic_DNA"/>
</dbReference>
<dbReference type="Proteomes" id="UP000552615">
    <property type="component" value="Unassembled WGS sequence"/>
</dbReference>
<accession>A0A7Y0FHH8</accession>
<organism evidence="1 2">
    <name type="scientific">Chryseobacterium cheonjiense</name>
    <dbReference type="NCBI Taxonomy" id="2728845"/>
    <lineage>
        <taxon>Bacteria</taxon>
        <taxon>Pseudomonadati</taxon>
        <taxon>Bacteroidota</taxon>
        <taxon>Flavobacteriia</taxon>
        <taxon>Flavobacteriales</taxon>
        <taxon>Weeksellaceae</taxon>
        <taxon>Chryseobacterium group</taxon>
        <taxon>Chryseobacterium</taxon>
    </lineage>
</organism>
<gene>
    <name evidence="1" type="ORF">HHL20_02710</name>
</gene>
<keyword evidence="2" id="KW-1185">Reference proteome</keyword>
<name>A0A7Y0FHH8_9FLAO</name>
<dbReference type="AlphaFoldDB" id="A0A7Y0FHH8"/>
<proteinExistence type="predicted"/>